<evidence type="ECO:0000256" key="6">
    <source>
        <dbReference type="ARBA" id="ARBA00023186"/>
    </source>
</evidence>
<evidence type="ECO:0000256" key="7">
    <source>
        <dbReference type="ARBA" id="ARBA00038171"/>
    </source>
</evidence>
<dbReference type="Pfam" id="PF00403">
    <property type="entry name" value="HMA"/>
    <property type="match status" value="1"/>
</dbReference>
<dbReference type="Gene3D" id="3.30.70.100">
    <property type="match status" value="1"/>
</dbReference>
<organism evidence="10 11">
    <name type="scientific">Ceriporiopsis subvermispora (strain B)</name>
    <name type="common">White-rot fungus</name>
    <name type="synonym">Gelatoporia subvermispora</name>
    <dbReference type="NCBI Taxonomy" id="914234"/>
    <lineage>
        <taxon>Eukaryota</taxon>
        <taxon>Fungi</taxon>
        <taxon>Dikarya</taxon>
        <taxon>Basidiomycota</taxon>
        <taxon>Agaricomycotina</taxon>
        <taxon>Agaricomycetes</taxon>
        <taxon>Polyporales</taxon>
        <taxon>Gelatoporiaceae</taxon>
        <taxon>Gelatoporia</taxon>
    </lineage>
</organism>
<dbReference type="InterPro" id="IPR006121">
    <property type="entry name" value="HMA_dom"/>
</dbReference>
<dbReference type="Proteomes" id="UP000016930">
    <property type="component" value="Unassembled WGS sequence"/>
</dbReference>
<comment type="similarity">
    <text evidence="7">Belongs to the ATX1 family.</text>
</comment>
<gene>
    <name evidence="10" type="ORF">CERSUDRAFT_48050</name>
</gene>
<reference evidence="10 11" key="1">
    <citation type="journal article" date="2012" name="Proc. Natl. Acad. Sci. U.S.A.">
        <title>Comparative genomics of Ceriporiopsis subvermispora and Phanerochaete chrysosporium provide insight into selective ligninolysis.</title>
        <authorList>
            <person name="Fernandez-Fueyo E."/>
            <person name="Ruiz-Duenas F.J."/>
            <person name="Ferreira P."/>
            <person name="Floudas D."/>
            <person name="Hibbett D.S."/>
            <person name="Canessa P."/>
            <person name="Larrondo L.F."/>
            <person name="James T.Y."/>
            <person name="Seelenfreund D."/>
            <person name="Lobos S."/>
            <person name="Polanco R."/>
            <person name="Tello M."/>
            <person name="Honda Y."/>
            <person name="Watanabe T."/>
            <person name="Watanabe T."/>
            <person name="Ryu J.S."/>
            <person name="Kubicek C.P."/>
            <person name="Schmoll M."/>
            <person name="Gaskell J."/>
            <person name="Hammel K.E."/>
            <person name="St John F.J."/>
            <person name="Vanden Wymelenberg A."/>
            <person name="Sabat G."/>
            <person name="Splinter BonDurant S."/>
            <person name="Syed K."/>
            <person name="Yadav J.S."/>
            <person name="Doddapaneni H."/>
            <person name="Subramanian V."/>
            <person name="Lavin J.L."/>
            <person name="Oguiza J.A."/>
            <person name="Perez G."/>
            <person name="Pisabarro A.G."/>
            <person name="Ramirez L."/>
            <person name="Santoyo F."/>
            <person name="Master E."/>
            <person name="Coutinho P.M."/>
            <person name="Henrissat B."/>
            <person name="Lombard V."/>
            <person name="Magnuson J.K."/>
            <person name="Kuees U."/>
            <person name="Hori C."/>
            <person name="Igarashi K."/>
            <person name="Samejima M."/>
            <person name="Held B.W."/>
            <person name="Barry K.W."/>
            <person name="LaButti K.M."/>
            <person name="Lapidus A."/>
            <person name="Lindquist E.A."/>
            <person name="Lucas S.M."/>
            <person name="Riley R."/>
            <person name="Salamov A.A."/>
            <person name="Hoffmeister D."/>
            <person name="Schwenk D."/>
            <person name="Hadar Y."/>
            <person name="Yarden O."/>
            <person name="de Vries R.P."/>
            <person name="Wiebenga A."/>
            <person name="Stenlid J."/>
            <person name="Eastwood D."/>
            <person name="Grigoriev I.V."/>
            <person name="Berka R.M."/>
            <person name="Blanchette R.A."/>
            <person name="Kersten P."/>
            <person name="Martinez A.T."/>
            <person name="Vicuna R."/>
            <person name="Cullen D."/>
        </authorList>
    </citation>
    <scope>NUCLEOTIDE SEQUENCE [LARGE SCALE GENOMIC DNA]</scope>
    <source>
        <strain evidence="10 11">B</strain>
    </source>
</reference>
<keyword evidence="4" id="KW-0186">Copper</keyword>
<dbReference type="SUPFAM" id="SSF55008">
    <property type="entry name" value="HMA, heavy metal-associated domain"/>
    <property type="match status" value="1"/>
</dbReference>
<evidence type="ECO:0000259" key="9">
    <source>
        <dbReference type="PROSITE" id="PS50846"/>
    </source>
</evidence>
<dbReference type="InterPro" id="IPR036163">
    <property type="entry name" value="HMA_dom_sf"/>
</dbReference>
<evidence type="ECO:0000256" key="4">
    <source>
        <dbReference type="ARBA" id="ARBA00023008"/>
    </source>
</evidence>
<dbReference type="CDD" id="cd00371">
    <property type="entry name" value="HMA"/>
    <property type="match status" value="1"/>
</dbReference>
<dbReference type="PANTHER" id="PTHR46365">
    <property type="entry name" value="COPPER TRANSPORT PROTEIN ATOX1"/>
    <property type="match status" value="1"/>
</dbReference>
<accession>M2R1J4</accession>
<evidence type="ECO:0000256" key="1">
    <source>
        <dbReference type="ARBA" id="ARBA00022448"/>
    </source>
</evidence>
<evidence type="ECO:0000313" key="11">
    <source>
        <dbReference type="Proteomes" id="UP000016930"/>
    </source>
</evidence>
<dbReference type="STRING" id="914234.M2R1J4"/>
<dbReference type="InterPro" id="IPR051881">
    <property type="entry name" value="Copper_transport_ATOX1-like"/>
</dbReference>
<name>M2R1J4_CERS8</name>
<dbReference type="GO" id="GO:0046872">
    <property type="term" value="F:metal ion binding"/>
    <property type="evidence" value="ECO:0007669"/>
    <property type="project" value="UniProtKB-KW"/>
</dbReference>
<evidence type="ECO:0000256" key="3">
    <source>
        <dbReference type="ARBA" id="ARBA00022796"/>
    </source>
</evidence>
<feature type="region of interest" description="Disordered" evidence="8">
    <location>
        <begin position="70"/>
        <end position="91"/>
    </location>
</feature>
<keyword evidence="11" id="KW-1185">Reference proteome</keyword>
<keyword evidence="1" id="KW-0813">Transport</keyword>
<dbReference type="FunFam" id="3.30.70.100:FF:000008">
    <property type="entry name" value="Copper transport protein ATOX1"/>
    <property type="match status" value="1"/>
</dbReference>
<protein>
    <recommendedName>
        <fullName evidence="9">HMA domain-containing protein</fullName>
    </recommendedName>
</protein>
<keyword evidence="2" id="KW-0479">Metal-binding</keyword>
<evidence type="ECO:0000256" key="8">
    <source>
        <dbReference type="SAM" id="MobiDB-lite"/>
    </source>
</evidence>
<keyword evidence="6" id="KW-0143">Chaperone</keyword>
<evidence type="ECO:0000256" key="2">
    <source>
        <dbReference type="ARBA" id="ARBA00022723"/>
    </source>
</evidence>
<dbReference type="AlphaFoldDB" id="M2R1J4"/>
<keyword evidence="3" id="KW-0187">Copper transport</keyword>
<feature type="domain" description="HMA" evidence="9">
    <location>
        <begin position="2"/>
        <end position="70"/>
    </location>
</feature>
<dbReference type="PANTHER" id="PTHR46365:SF1">
    <property type="entry name" value="COPPER TRANSPORT PROTEIN ATOX1"/>
    <property type="match status" value="1"/>
</dbReference>
<proteinExistence type="inferred from homology"/>
<sequence length="125" mass="13512">SEHTYKFNVKASAALMTCSGCSGAVDRVLKKTEGVSSYDISLETQEVVVKGTVPFEEVLERIKKTGKEVRYDESSSGRPLTGLAPGSLQRGRRMNDASGCVRGPGRWVTDEVMLVIVLELGTSCL</sequence>
<evidence type="ECO:0000313" key="10">
    <source>
        <dbReference type="EMBL" id="EMD38385.1"/>
    </source>
</evidence>
<dbReference type="PROSITE" id="PS50846">
    <property type="entry name" value="HMA_2"/>
    <property type="match status" value="1"/>
</dbReference>
<dbReference type="HOGENOM" id="CLU_1997918_0_0_1"/>
<keyword evidence="5" id="KW-0406">Ion transport</keyword>
<dbReference type="EMBL" id="KB445795">
    <property type="protein sequence ID" value="EMD38385.1"/>
    <property type="molecule type" value="Genomic_DNA"/>
</dbReference>
<evidence type="ECO:0000256" key="5">
    <source>
        <dbReference type="ARBA" id="ARBA00023065"/>
    </source>
</evidence>
<dbReference type="GO" id="GO:0005829">
    <property type="term" value="C:cytosol"/>
    <property type="evidence" value="ECO:0007669"/>
    <property type="project" value="TreeGrafter"/>
</dbReference>
<feature type="non-terminal residue" evidence="10">
    <location>
        <position position="1"/>
    </location>
</feature>
<dbReference type="OrthoDB" id="689350at2759"/>
<dbReference type="GO" id="GO:0016531">
    <property type="term" value="F:copper chaperone activity"/>
    <property type="evidence" value="ECO:0007669"/>
    <property type="project" value="TreeGrafter"/>
</dbReference>
<dbReference type="GO" id="GO:0006825">
    <property type="term" value="P:copper ion transport"/>
    <property type="evidence" value="ECO:0007669"/>
    <property type="project" value="UniProtKB-KW"/>
</dbReference>